<dbReference type="Proteomes" id="UP000239415">
    <property type="component" value="Unassembled WGS sequence"/>
</dbReference>
<comment type="caution">
    <text evidence="8">The sequence shown here is derived from an EMBL/GenBank/DDBJ whole genome shotgun (WGS) entry which is preliminary data.</text>
</comment>
<dbReference type="OrthoDB" id="9801102at2"/>
<evidence type="ECO:0000256" key="6">
    <source>
        <dbReference type="ARBA" id="ARBA00030388"/>
    </source>
</evidence>
<dbReference type="InterPro" id="IPR035093">
    <property type="entry name" value="RelE/ParE_toxin_dom_sf"/>
</dbReference>
<evidence type="ECO:0000256" key="3">
    <source>
        <dbReference type="ARBA" id="ARBA00022722"/>
    </source>
</evidence>
<dbReference type="NCBIfam" id="TIGR02116">
    <property type="entry name" value="toxin_Txe_YoeB"/>
    <property type="match status" value="1"/>
</dbReference>
<dbReference type="RefSeq" id="WP_106315355.1">
    <property type="nucleotide sequence ID" value="NZ_BOMO01000024.1"/>
</dbReference>
<evidence type="ECO:0000256" key="5">
    <source>
        <dbReference type="ARBA" id="ARBA00022801"/>
    </source>
</evidence>
<keyword evidence="4" id="KW-0255">Endonuclease</keyword>
<dbReference type="PANTHER" id="PTHR38039">
    <property type="entry name" value="TOXIN YOEB"/>
    <property type="match status" value="1"/>
</dbReference>
<dbReference type="InterPro" id="IPR009614">
    <property type="entry name" value="YoeB_toxin"/>
</dbReference>
<organism evidence="8 9">
    <name type="scientific">Actinoplanes italicus</name>
    <dbReference type="NCBI Taxonomy" id="113567"/>
    <lineage>
        <taxon>Bacteria</taxon>
        <taxon>Bacillati</taxon>
        <taxon>Actinomycetota</taxon>
        <taxon>Actinomycetes</taxon>
        <taxon>Micromonosporales</taxon>
        <taxon>Micromonosporaceae</taxon>
        <taxon>Actinoplanes</taxon>
    </lineage>
</organism>
<evidence type="ECO:0000256" key="2">
    <source>
        <dbReference type="ARBA" id="ARBA00022649"/>
    </source>
</evidence>
<dbReference type="GO" id="GO:0004519">
    <property type="term" value="F:endonuclease activity"/>
    <property type="evidence" value="ECO:0007669"/>
    <property type="project" value="UniProtKB-KW"/>
</dbReference>
<keyword evidence="2" id="KW-1277">Toxin-antitoxin system</keyword>
<protein>
    <recommendedName>
        <fullName evidence="7">Endoribonuclease YoeB</fullName>
    </recommendedName>
    <alternativeName>
        <fullName evidence="6">Putative mRNA interferase YoeB</fullName>
    </alternativeName>
</protein>
<dbReference type="Pfam" id="PF06769">
    <property type="entry name" value="YoeB_toxin"/>
    <property type="match status" value="1"/>
</dbReference>
<keyword evidence="3" id="KW-0540">Nuclease</keyword>
<dbReference type="AlphaFoldDB" id="A0A2T0KPH3"/>
<evidence type="ECO:0000256" key="7">
    <source>
        <dbReference type="ARBA" id="ARBA00050056"/>
    </source>
</evidence>
<evidence type="ECO:0000313" key="8">
    <source>
        <dbReference type="EMBL" id="PRX25637.1"/>
    </source>
</evidence>
<dbReference type="PANTHER" id="PTHR38039:SF1">
    <property type="entry name" value="TOXIN YOEB"/>
    <property type="match status" value="1"/>
</dbReference>
<dbReference type="EMBL" id="PVMZ01000001">
    <property type="protein sequence ID" value="PRX25637.1"/>
    <property type="molecule type" value="Genomic_DNA"/>
</dbReference>
<sequence length="83" mass="9778">MNVALDKTGWEDYTSWAGEPKTLRRINRMIEEALRDPGQGIGKPERLTENLSGYWSRRITDEHRLVYTVRGDNLIIVQARYHY</sequence>
<gene>
    <name evidence="8" type="ORF">CLV67_101355</name>
</gene>
<keyword evidence="5" id="KW-0378">Hydrolase</keyword>
<comment type="similarity">
    <text evidence="1">Belongs to the YoeB family.</text>
</comment>
<dbReference type="GO" id="GO:0006401">
    <property type="term" value="P:RNA catabolic process"/>
    <property type="evidence" value="ECO:0007669"/>
    <property type="project" value="InterPro"/>
</dbReference>
<dbReference type="Gene3D" id="3.30.2310.20">
    <property type="entry name" value="RelE-like"/>
    <property type="match status" value="1"/>
</dbReference>
<dbReference type="GO" id="GO:0045892">
    <property type="term" value="P:negative regulation of DNA-templated transcription"/>
    <property type="evidence" value="ECO:0007669"/>
    <property type="project" value="TreeGrafter"/>
</dbReference>
<dbReference type="GO" id="GO:0016787">
    <property type="term" value="F:hydrolase activity"/>
    <property type="evidence" value="ECO:0007669"/>
    <property type="project" value="UniProtKB-KW"/>
</dbReference>
<proteinExistence type="inferred from homology"/>
<evidence type="ECO:0000256" key="4">
    <source>
        <dbReference type="ARBA" id="ARBA00022759"/>
    </source>
</evidence>
<evidence type="ECO:0000313" key="9">
    <source>
        <dbReference type="Proteomes" id="UP000239415"/>
    </source>
</evidence>
<name>A0A2T0KPH3_9ACTN</name>
<keyword evidence="9" id="KW-1185">Reference proteome</keyword>
<accession>A0A2T0KPH3</accession>
<dbReference type="SUPFAM" id="SSF143011">
    <property type="entry name" value="RelE-like"/>
    <property type="match status" value="1"/>
</dbReference>
<reference evidence="8 9" key="1">
    <citation type="submission" date="2018-03" db="EMBL/GenBank/DDBJ databases">
        <title>Genomic Encyclopedia of Archaeal and Bacterial Type Strains, Phase II (KMG-II): from individual species to whole genera.</title>
        <authorList>
            <person name="Goeker M."/>
        </authorList>
    </citation>
    <scope>NUCLEOTIDE SEQUENCE [LARGE SCALE GENOMIC DNA]</scope>
    <source>
        <strain evidence="8 9">DSM 43146</strain>
    </source>
</reference>
<evidence type="ECO:0000256" key="1">
    <source>
        <dbReference type="ARBA" id="ARBA00008172"/>
    </source>
</evidence>